<accession>A0A2K8NW77</accession>
<reference evidence="1 2" key="1">
    <citation type="submission" date="2017-11" db="EMBL/GenBank/DDBJ databases">
        <title>Genome sequence of Entomoplasma melaleucae M1 (ATCC 49191).</title>
        <authorList>
            <person name="Lo W.-S."/>
            <person name="Gasparich G.E."/>
            <person name="Kuo C.-H."/>
        </authorList>
    </citation>
    <scope>NUCLEOTIDE SEQUENCE [LARGE SCALE GENOMIC DNA]</scope>
    <source>
        <strain evidence="1 2">M1</strain>
    </source>
</reference>
<dbReference type="RefSeq" id="WP_028124576.1">
    <property type="nucleotide sequence ID" value="NZ_CP024964.1"/>
</dbReference>
<keyword evidence="2" id="KW-1185">Reference proteome</keyword>
<dbReference type="Proteomes" id="UP000231896">
    <property type="component" value="Chromosome"/>
</dbReference>
<name>A0A2K8NW77_9MOLU</name>
<dbReference type="AlphaFoldDB" id="A0A2K8NW77"/>
<protein>
    <submittedName>
        <fullName evidence="1">Uncharacterized protein</fullName>
    </submittedName>
</protein>
<dbReference type="EMBL" id="CP024964">
    <property type="protein sequence ID" value="ATZ17806.1"/>
    <property type="molecule type" value="Genomic_DNA"/>
</dbReference>
<gene>
    <name evidence="1" type="ORF">EMELA_v1c02330</name>
</gene>
<organism evidence="1 2">
    <name type="scientific">Mesoplasma melaleucae</name>
    <dbReference type="NCBI Taxonomy" id="81459"/>
    <lineage>
        <taxon>Bacteria</taxon>
        <taxon>Bacillati</taxon>
        <taxon>Mycoplasmatota</taxon>
        <taxon>Mollicutes</taxon>
        <taxon>Entomoplasmatales</taxon>
        <taxon>Entomoplasmataceae</taxon>
        <taxon>Mesoplasma</taxon>
    </lineage>
</organism>
<sequence>MSKVQIKDKNSTNWASGIIFKNQLSKIHEITKENGEKKELANIEFKTIDKNNEEKRIWISISTKMLTPLKPNFKDENKYFKEVTSLFDKQSFFRINMPETKTINISVLEKSENDTKSFIREEISFFEFDKILKANTQEVKKWVDDHKKDLEQEDSKEIQESLTL</sequence>
<evidence type="ECO:0000313" key="1">
    <source>
        <dbReference type="EMBL" id="ATZ17806.1"/>
    </source>
</evidence>
<proteinExistence type="predicted"/>
<evidence type="ECO:0000313" key="2">
    <source>
        <dbReference type="Proteomes" id="UP000231896"/>
    </source>
</evidence>
<dbReference type="KEGG" id="eml:EMELA_v1c02330"/>